<dbReference type="RefSeq" id="WP_113630811.1">
    <property type="nucleotide sequence ID" value="NZ_QHCV01000047.1"/>
</dbReference>
<accession>A0A364V5M8</accession>
<dbReference type="Proteomes" id="UP000251577">
    <property type="component" value="Unassembled WGS sequence"/>
</dbReference>
<dbReference type="AlphaFoldDB" id="A0A364V5M8"/>
<sequence length="240" mass="26098">MFAHHNTTTNDPSKDTGHSRLAQKHALLSLAVAAIALLLGVHLSPVAWATNTGTVKGNHSTECTLDWNAQTVMDENLKNDDPTYPNLMVGLDGKPVDYSNGGYVSEVSSAAFGDPGEFELQHWQDRGGKKQFWRIPIATKRPVSNLTFTWTPPEQLKNVTPVFDPVSANAKIASWGPRYAQYTWSPLPASSAVANSDGSWTVTIPQLLPGQATLFQFNYQMPADFNMGQQFLGTGHVTGG</sequence>
<evidence type="ECO:0000313" key="2">
    <source>
        <dbReference type="Proteomes" id="UP000251577"/>
    </source>
</evidence>
<comment type="caution">
    <text evidence="1">The sequence shown here is derived from an EMBL/GenBank/DDBJ whole genome shotgun (WGS) entry which is preliminary data.</text>
</comment>
<evidence type="ECO:0000313" key="1">
    <source>
        <dbReference type="EMBL" id="RAV31943.1"/>
    </source>
</evidence>
<proteinExistence type="predicted"/>
<organism evidence="1 2">
    <name type="scientific">Corynebacterium heidelbergense</name>
    <dbReference type="NCBI Taxonomy" id="2055947"/>
    <lineage>
        <taxon>Bacteria</taxon>
        <taxon>Bacillati</taxon>
        <taxon>Actinomycetota</taxon>
        <taxon>Actinomycetes</taxon>
        <taxon>Mycobacteriales</taxon>
        <taxon>Corynebacteriaceae</taxon>
        <taxon>Corynebacterium</taxon>
    </lineage>
</organism>
<dbReference type="EMBL" id="QHCV01000047">
    <property type="protein sequence ID" value="RAV31943.1"/>
    <property type="molecule type" value="Genomic_DNA"/>
</dbReference>
<protein>
    <submittedName>
        <fullName evidence="1">Uncharacterized protein</fullName>
    </submittedName>
</protein>
<name>A0A364V5M8_9CORY</name>
<gene>
    <name evidence="1" type="ORF">DLJ54_05655</name>
</gene>
<keyword evidence="2" id="KW-1185">Reference proteome</keyword>
<reference evidence="1 2" key="1">
    <citation type="journal article" date="2018" name="Syst. Appl. Microbiol.">
        <title>Corynebacterium heidelbergense sp. nov., isolated from the preen glands of Egyptian geese (Alopochen aegyptiacus).</title>
        <authorList>
            <person name="Braun M.S."/>
            <person name="Wang E."/>
            <person name="Zimmermann S."/>
            <person name="Wink M."/>
        </authorList>
    </citation>
    <scope>NUCLEOTIDE SEQUENCE [LARGE SCALE GENOMIC DNA]</scope>
    <source>
        <strain evidence="1 2">647</strain>
    </source>
</reference>